<dbReference type="EMBL" id="QMDH01000021">
    <property type="protein sequence ID" value="RAZ66847.1"/>
    <property type="molecule type" value="Genomic_DNA"/>
</dbReference>
<name>A0A330G9Q5_ENTCL</name>
<dbReference type="Gene3D" id="1.10.520.40">
    <property type="entry name" value="CRISPR-associated protein Cse2"/>
    <property type="match status" value="1"/>
</dbReference>
<protein>
    <submittedName>
        <fullName evidence="1">Type I-E CRISPR-associated protein Cse2/CasB</fullName>
    </submittedName>
</protein>
<dbReference type="InterPro" id="IPR013382">
    <property type="entry name" value="CRISPR-assoc_prot_Cse2"/>
</dbReference>
<dbReference type="Pfam" id="PF09485">
    <property type="entry name" value="CRISPR_Cse2"/>
    <property type="match status" value="1"/>
</dbReference>
<reference evidence="1 2" key="1">
    <citation type="submission" date="2018-06" db="EMBL/GenBank/DDBJ databases">
        <title>ACT-28, a chromosomally-encoded AmpC with carbapenemase activity from Enterobacter kobei.</title>
        <authorList>
            <person name="Jousset A.B."/>
            <person name="Oueslati S."/>
            <person name="Bernabeu S."/>
            <person name="Takissian J."/>
            <person name="Creton E."/>
            <person name="Vogel A."/>
            <person name="Cotellon G."/>
            <person name="Bonnin R.A."/>
            <person name="Dortet L."/>
            <person name="Naas T."/>
        </authorList>
    </citation>
    <scope>NUCLEOTIDE SEQUENCE [LARGE SCALE GENOMIC DNA]</scope>
    <source>
        <strain evidence="1 2">99B3</strain>
    </source>
</reference>
<dbReference type="Proteomes" id="UP000251576">
    <property type="component" value="Unassembled WGS sequence"/>
</dbReference>
<proteinExistence type="predicted"/>
<organism evidence="1 2">
    <name type="scientific">Enterobacter cloacae</name>
    <dbReference type="NCBI Taxonomy" id="550"/>
    <lineage>
        <taxon>Bacteria</taxon>
        <taxon>Pseudomonadati</taxon>
        <taxon>Pseudomonadota</taxon>
        <taxon>Gammaproteobacteria</taxon>
        <taxon>Enterobacterales</taxon>
        <taxon>Enterobacteriaceae</taxon>
        <taxon>Enterobacter</taxon>
        <taxon>Enterobacter cloacae complex</taxon>
    </lineage>
</organism>
<dbReference type="AlphaFoldDB" id="A0A330G9Q5"/>
<evidence type="ECO:0000313" key="1">
    <source>
        <dbReference type="EMBL" id="RAZ66847.1"/>
    </source>
</evidence>
<dbReference type="NCBIfam" id="TIGR02548">
    <property type="entry name" value="casB_cse2"/>
    <property type="match status" value="1"/>
</dbReference>
<gene>
    <name evidence="1" type="primary">casB</name>
    <name evidence="1" type="ORF">DP202_12820</name>
</gene>
<evidence type="ECO:0000313" key="2">
    <source>
        <dbReference type="Proteomes" id="UP000251576"/>
    </source>
</evidence>
<dbReference type="RefSeq" id="WP_112780969.1">
    <property type="nucleotide sequence ID" value="NZ_CABMNQ010000021.1"/>
</dbReference>
<dbReference type="InterPro" id="IPR038287">
    <property type="entry name" value="Cse2_sf"/>
</dbReference>
<comment type="caution">
    <text evidence="1">The sequence shown here is derived from an EMBL/GenBank/DDBJ whole genome shotgun (WGS) entry which is preliminary data.</text>
</comment>
<accession>A0A330G9Q5</accession>
<sequence>MNIVKDDHHATLSAWHQMLQEKRGLRASLRRCVAVNEICLSDGFRSLLMQTHTLWKREHQEWRFTALAIVAGLAAHIRPNDEKLNFAAQLGQLSGNNPAMSVLRFKRLSATRTPDDLLRQLRRAIRLLDGKANLQSLAEDIFVWCREQDELKNHIRRPQQPTEFIRVRWAMDYYQAGSVDEQHSTEKEKG</sequence>
<dbReference type="CDD" id="cd09731">
    <property type="entry name" value="Cse2_I-E"/>
    <property type="match status" value="1"/>
</dbReference>